<gene>
    <name evidence="1" type="ORF">US53_C0007G0017</name>
</gene>
<evidence type="ECO:0000313" key="2">
    <source>
        <dbReference type="Proteomes" id="UP000034591"/>
    </source>
</evidence>
<dbReference type="STRING" id="1618545.US53_C0007G0017"/>
<reference evidence="1 2" key="1">
    <citation type="journal article" date="2015" name="Nature">
        <title>rRNA introns, odd ribosomes, and small enigmatic genomes across a large radiation of phyla.</title>
        <authorList>
            <person name="Brown C.T."/>
            <person name="Hug L.A."/>
            <person name="Thomas B.C."/>
            <person name="Sharon I."/>
            <person name="Castelle C.J."/>
            <person name="Singh A."/>
            <person name="Wilkins M.J."/>
            <person name="Williams K.H."/>
            <person name="Banfield J.F."/>
        </authorList>
    </citation>
    <scope>NUCLEOTIDE SEQUENCE [LARGE SCALE GENOMIC DNA]</scope>
</reference>
<name>A0A0G0H3N7_9BACT</name>
<organism evidence="1 2">
    <name type="scientific">Candidatus Woesebacteria bacterium GW2011_GWA1_37_7</name>
    <dbReference type="NCBI Taxonomy" id="1618545"/>
    <lineage>
        <taxon>Bacteria</taxon>
        <taxon>Candidatus Woeseibacteriota</taxon>
    </lineage>
</organism>
<protein>
    <submittedName>
        <fullName evidence="1">Uncharacterized protein</fullName>
    </submittedName>
</protein>
<accession>A0A0G0H3N7</accession>
<dbReference type="Proteomes" id="UP000034591">
    <property type="component" value="Unassembled WGS sequence"/>
</dbReference>
<evidence type="ECO:0000313" key="1">
    <source>
        <dbReference type="EMBL" id="KKQ37878.1"/>
    </source>
</evidence>
<dbReference type="EMBL" id="LBTI01000007">
    <property type="protein sequence ID" value="KKQ37878.1"/>
    <property type="molecule type" value="Genomic_DNA"/>
</dbReference>
<proteinExistence type="predicted"/>
<sequence length="74" mass="8936">MDKKRARRFNINFKQTASSLRAARQTQIFSHLNRNLPYRIYMYSRSNFMKNLTRLNKRFVKGKYSVNAEKTSDK</sequence>
<dbReference type="AlphaFoldDB" id="A0A0G0H3N7"/>
<comment type="caution">
    <text evidence="1">The sequence shown here is derived from an EMBL/GenBank/DDBJ whole genome shotgun (WGS) entry which is preliminary data.</text>
</comment>